<feature type="region of interest" description="Disordered" evidence="1">
    <location>
        <begin position="59"/>
        <end position="109"/>
    </location>
</feature>
<proteinExistence type="predicted"/>
<feature type="region of interest" description="Disordered" evidence="1">
    <location>
        <begin position="126"/>
        <end position="149"/>
    </location>
</feature>
<evidence type="ECO:0000313" key="3">
    <source>
        <dbReference type="Proteomes" id="UP000237061"/>
    </source>
</evidence>
<evidence type="ECO:0000256" key="1">
    <source>
        <dbReference type="SAM" id="MobiDB-lite"/>
    </source>
</evidence>
<dbReference type="AlphaFoldDB" id="A0A2S3ZY69"/>
<evidence type="ECO:0000313" key="2">
    <source>
        <dbReference type="EMBL" id="POH73862.1"/>
    </source>
</evidence>
<dbReference type="RefSeq" id="WP_103465217.1">
    <property type="nucleotide sequence ID" value="NZ_PPXC01000005.1"/>
</dbReference>
<accession>A0A2S3ZY69</accession>
<organism evidence="2 3">
    <name type="scientific">Arthrobacter glacialis</name>
    <dbReference type="NCBI Taxonomy" id="1664"/>
    <lineage>
        <taxon>Bacteria</taxon>
        <taxon>Bacillati</taxon>
        <taxon>Actinomycetota</taxon>
        <taxon>Actinomycetes</taxon>
        <taxon>Micrococcales</taxon>
        <taxon>Micrococcaceae</taxon>
        <taxon>Arthrobacter</taxon>
    </lineage>
</organism>
<comment type="caution">
    <text evidence="2">The sequence shown here is derived from an EMBL/GenBank/DDBJ whole genome shotgun (WGS) entry which is preliminary data.</text>
</comment>
<dbReference type="Proteomes" id="UP000237061">
    <property type="component" value="Unassembled WGS sequence"/>
</dbReference>
<gene>
    <name evidence="2" type="ORF">CVS27_08050</name>
</gene>
<protein>
    <submittedName>
        <fullName evidence="2">Uncharacterized protein</fullName>
    </submittedName>
</protein>
<dbReference type="EMBL" id="PPXC01000005">
    <property type="protein sequence ID" value="POH73862.1"/>
    <property type="molecule type" value="Genomic_DNA"/>
</dbReference>
<keyword evidence="3" id="KW-1185">Reference proteome</keyword>
<name>A0A2S3ZY69_ARTGL</name>
<reference evidence="2 3" key="1">
    <citation type="submission" date="2018-01" db="EMBL/GenBank/DDBJ databases">
        <title>Arthrobacter sp. nov., from glaciers in China.</title>
        <authorList>
            <person name="Liu Q."/>
            <person name="Xin Y.-H."/>
        </authorList>
    </citation>
    <scope>NUCLEOTIDE SEQUENCE [LARGE SCALE GENOMIC DNA]</scope>
    <source>
        <strain evidence="2 3">HLT2-12-2</strain>
    </source>
</reference>
<sequence>MPTQFQLRGHSLESLRWQLFEKYGAAARIVRAERIQTGGLFGIGATTSFEVVVEVDTDPASHTASGEKRGLRSAAPTRRGAIPRRSLSDLLAEADRADDARPSGSDGVMEIKPDFDVVLRKIAADEAHGPDTDSQGVAPGHGEMAIPRPSTMPGDLIVLVGLRDQPLNTAWSMLSHLQNGAELLTAGDYRSNGLSHVFLDSIEVKKAQAMALGDGKPLLIAFSFGQRGSSNLSMLASLRPKQLWLVVDAAHKPDDTQSWVRRACRYSVPDALAVLGATDTATPESVNALKVPVGWVDGRPATSSEL</sequence>